<proteinExistence type="predicted"/>
<organism evidence="3 4">
    <name type="scientific">Mycobacterium phage ThulaThula</name>
    <dbReference type="NCBI Taxonomy" id="2599880"/>
    <lineage>
        <taxon>Viruses</taxon>
        <taxon>Duplodnaviria</taxon>
        <taxon>Heunggongvirae</taxon>
        <taxon>Uroviricota</taxon>
        <taxon>Caudoviricetes</taxon>
        <taxon>Pclasvirinae</taxon>
        <taxon>Phayoncevirus</taxon>
        <taxon>Phayoncevirus thulathula</taxon>
    </lineage>
</organism>
<keyword evidence="1" id="KW-0472">Membrane</keyword>
<dbReference type="EMBL" id="MN234172">
    <property type="protein sequence ID" value="QFG09061.1"/>
    <property type="molecule type" value="Genomic_DNA"/>
</dbReference>
<protein>
    <recommendedName>
        <fullName evidence="2">DUF732 domain-containing protein</fullName>
    </recommendedName>
</protein>
<evidence type="ECO:0000256" key="1">
    <source>
        <dbReference type="SAM" id="Phobius"/>
    </source>
</evidence>
<accession>A0A5J6TDZ8</accession>
<keyword evidence="1" id="KW-1133">Transmembrane helix</keyword>
<dbReference type="Proteomes" id="UP000326708">
    <property type="component" value="Segment"/>
</dbReference>
<dbReference type="GeneID" id="60336798"/>
<dbReference type="InterPro" id="IPR007969">
    <property type="entry name" value="DUF732"/>
</dbReference>
<gene>
    <name evidence="3" type="primary">32</name>
    <name evidence="3" type="ORF">PBI_THULATHULA_32</name>
</gene>
<feature type="domain" description="DUF732" evidence="2">
    <location>
        <begin position="135"/>
        <end position="205"/>
    </location>
</feature>
<dbReference type="Pfam" id="PF05305">
    <property type="entry name" value="DUF732"/>
    <property type="match status" value="1"/>
</dbReference>
<evidence type="ECO:0000313" key="3">
    <source>
        <dbReference type="EMBL" id="QFG09061.1"/>
    </source>
</evidence>
<dbReference type="KEGG" id="vg:60336798"/>
<dbReference type="RefSeq" id="YP_009965075.1">
    <property type="nucleotide sequence ID" value="NC_051738.1"/>
</dbReference>
<feature type="transmembrane region" description="Helical" evidence="1">
    <location>
        <begin position="46"/>
        <end position="69"/>
    </location>
</feature>
<reference evidence="3 4" key="1">
    <citation type="submission" date="2019-07" db="EMBL/GenBank/DDBJ databases">
        <authorList>
            <person name="Riley H.L."/>
            <person name="Stoner T.H."/>
            <person name="Garlena R.A."/>
            <person name="Russell D.A."/>
            <person name="Pope W.H."/>
            <person name="Jacobs-Sera D."/>
            <person name="Hatfull G.F."/>
        </authorList>
    </citation>
    <scope>NUCLEOTIDE SEQUENCE [LARGE SCALE GENOMIC DNA]</scope>
</reference>
<sequence>MGGEFAEASEPTELSGVADADADTMAAYAWSLDDGADELPPPSRRAAVITAAAVVVSVSLAAVTVSLGLRHLDRAPAPAPIEVAAAPTTTTIVSTTPAAAPPPPPVTVTTVVVQEPAPPPAARPPIPALTVADYDARYLAELQRRGVVVTNPAIATHDAHLVCAALQKGTPQAEVDQAYAQETGQTIFAAHAITTLAMLVYPNCP</sequence>
<keyword evidence="1" id="KW-0812">Transmembrane</keyword>
<evidence type="ECO:0000259" key="2">
    <source>
        <dbReference type="Pfam" id="PF05305"/>
    </source>
</evidence>
<keyword evidence="4" id="KW-1185">Reference proteome</keyword>
<name>A0A5J6TDZ8_9CAUD</name>
<evidence type="ECO:0000313" key="4">
    <source>
        <dbReference type="Proteomes" id="UP000326708"/>
    </source>
</evidence>